<dbReference type="PANTHER" id="PTHR22932">
    <property type="entry name" value="TELOMERASE-BINDING PROTEIN P23 HSP90 CO-CHAPERONE"/>
    <property type="match status" value="1"/>
</dbReference>
<dbReference type="OMA" id="QEEPNAG"/>
<evidence type="ECO:0000313" key="5">
    <source>
        <dbReference type="EMBL" id="KOM55969.1"/>
    </source>
</evidence>
<evidence type="ECO:0000256" key="3">
    <source>
        <dbReference type="SAM" id="MobiDB-lite"/>
    </source>
</evidence>
<dbReference type="GO" id="GO:0006457">
    <property type="term" value="P:protein folding"/>
    <property type="evidence" value="ECO:0007669"/>
    <property type="project" value="TreeGrafter"/>
</dbReference>
<dbReference type="Pfam" id="PF04969">
    <property type="entry name" value="CS"/>
    <property type="match status" value="1"/>
</dbReference>
<organism evidence="5 6">
    <name type="scientific">Phaseolus angularis</name>
    <name type="common">Azuki bean</name>
    <name type="synonym">Vigna angularis</name>
    <dbReference type="NCBI Taxonomy" id="3914"/>
    <lineage>
        <taxon>Eukaryota</taxon>
        <taxon>Viridiplantae</taxon>
        <taxon>Streptophyta</taxon>
        <taxon>Embryophyta</taxon>
        <taxon>Tracheophyta</taxon>
        <taxon>Spermatophyta</taxon>
        <taxon>Magnoliopsida</taxon>
        <taxon>eudicotyledons</taxon>
        <taxon>Gunneridae</taxon>
        <taxon>Pentapetalae</taxon>
        <taxon>rosids</taxon>
        <taxon>fabids</taxon>
        <taxon>Fabales</taxon>
        <taxon>Fabaceae</taxon>
        <taxon>Papilionoideae</taxon>
        <taxon>50 kb inversion clade</taxon>
        <taxon>NPAAA clade</taxon>
        <taxon>indigoferoid/millettioid clade</taxon>
        <taxon>Phaseoleae</taxon>
        <taxon>Vigna</taxon>
    </lineage>
</organism>
<dbReference type="PANTHER" id="PTHR22932:SF11">
    <property type="entry name" value="CO-CHAPERONE PROTEIN P23"/>
    <property type="match status" value="1"/>
</dbReference>
<dbReference type="GO" id="GO:0005634">
    <property type="term" value="C:nucleus"/>
    <property type="evidence" value="ECO:0007669"/>
    <property type="project" value="UniProtKB-SubCell"/>
</dbReference>
<feature type="region of interest" description="Disordered" evidence="3">
    <location>
        <begin position="179"/>
        <end position="258"/>
    </location>
</feature>
<comment type="subunit">
    <text evidence="2">Interacts with HSP90 in an ATP-dependent manner.</text>
</comment>
<dbReference type="GO" id="GO:0051879">
    <property type="term" value="F:Hsp90 protein binding"/>
    <property type="evidence" value="ECO:0007669"/>
    <property type="project" value="UniProtKB-UniRule"/>
</dbReference>
<dbReference type="GO" id="GO:0051131">
    <property type="term" value="P:chaperone-mediated protein complex assembly"/>
    <property type="evidence" value="ECO:0007669"/>
    <property type="project" value="TreeGrafter"/>
</dbReference>
<dbReference type="Proteomes" id="UP000053144">
    <property type="component" value="Chromosome 10"/>
</dbReference>
<proteinExistence type="inferred from homology"/>
<name>A0A0L9VMN2_PHAAN</name>
<dbReference type="STRING" id="3914.A0A0L9VMN2"/>
<dbReference type="GO" id="GO:0101031">
    <property type="term" value="C:protein folding chaperone complex"/>
    <property type="evidence" value="ECO:0007669"/>
    <property type="project" value="UniProtKB-ARBA"/>
</dbReference>
<evidence type="ECO:0000313" key="6">
    <source>
        <dbReference type="Proteomes" id="UP000053144"/>
    </source>
</evidence>
<sequence>MVPSMLLIFIKNQTDGFSPFLNVFKALMEHADPVCMSSLKKILNSIKLFGVYFEGYKFSLMSKPLQRFEEIRHPSVKWAQRSDVLYLTVELPDAQDVKLKLEPEGKFHFSAIAGSEKIPYEVDIDLFDAIDVNNSKASVGSRNICYLVKKAENKWWDRLLKQGGKSPVFLKVDWDKWVDEDEEEPENQPASDMDFGDIDFSKLNMGGGEGLNFDAAGDDDDDESDTEEEDAAEASTSKVPDTKDVQSADPKDAPDSKA</sequence>
<keyword evidence="2" id="KW-0963">Cytoplasm</keyword>
<comment type="subcellular location">
    <subcellularLocation>
        <location evidence="2">Cytoplasm</location>
    </subcellularLocation>
    <subcellularLocation>
        <location evidence="2">Nucleus</location>
    </subcellularLocation>
</comment>
<dbReference type="InterPro" id="IPR007052">
    <property type="entry name" value="CS_dom"/>
</dbReference>
<evidence type="ECO:0000256" key="2">
    <source>
        <dbReference type="RuleBase" id="RU369032"/>
    </source>
</evidence>
<comment type="similarity">
    <text evidence="1 2">Belongs to the p23/wos2 family.</text>
</comment>
<dbReference type="Gene3D" id="2.60.40.790">
    <property type="match status" value="1"/>
</dbReference>
<dbReference type="InterPro" id="IPR008978">
    <property type="entry name" value="HSP20-like_chaperone"/>
</dbReference>
<comment type="function">
    <text evidence="2">Acts as a co-chaperone for HSP90.</text>
</comment>
<keyword evidence="2" id="KW-0143">Chaperone</keyword>
<dbReference type="EMBL" id="CM003380">
    <property type="protein sequence ID" value="KOM55969.1"/>
    <property type="molecule type" value="Genomic_DNA"/>
</dbReference>
<dbReference type="GO" id="GO:0005829">
    <property type="term" value="C:cytosol"/>
    <property type="evidence" value="ECO:0007669"/>
    <property type="project" value="TreeGrafter"/>
</dbReference>
<evidence type="ECO:0000259" key="4">
    <source>
        <dbReference type="PROSITE" id="PS51203"/>
    </source>
</evidence>
<dbReference type="SUPFAM" id="SSF49764">
    <property type="entry name" value="HSP20-like chaperones"/>
    <property type="match status" value="1"/>
</dbReference>
<evidence type="ECO:0000256" key="1">
    <source>
        <dbReference type="ARBA" id="ARBA00025733"/>
    </source>
</evidence>
<keyword evidence="2" id="KW-0539">Nucleus</keyword>
<dbReference type="AlphaFoldDB" id="A0A0L9VMN2"/>
<dbReference type="FunFam" id="2.60.40.790:FF:000013">
    <property type="entry name" value="Very-long-chain (3R)-3-hydroxyacyl-CoA dehydratase"/>
    <property type="match status" value="1"/>
</dbReference>
<dbReference type="CDD" id="cd06465">
    <property type="entry name" value="p23_hB-ind1_like"/>
    <property type="match status" value="1"/>
</dbReference>
<accession>A0A0L9VMN2</accession>
<feature type="domain" description="CS" evidence="4">
    <location>
        <begin position="71"/>
        <end position="160"/>
    </location>
</feature>
<feature type="compositionally biased region" description="Basic and acidic residues" evidence="3">
    <location>
        <begin position="240"/>
        <end position="258"/>
    </location>
</feature>
<dbReference type="GO" id="GO:0051087">
    <property type="term" value="F:protein-folding chaperone binding"/>
    <property type="evidence" value="ECO:0007669"/>
    <property type="project" value="UniProtKB-ARBA"/>
</dbReference>
<protein>
    <recommendedName>
        <fullName evidence="2">Co-chaperone protein p23</fullName>
    </recommendedName>
</protein>
<dbReference type="Gramene" id="KOM55969">
    <property type="protein sequence ID" value="KOM55969"/>
    <property type="gene ID" value="LR48_Vigan10g186100"/>
</dbReference>
<dbReference type="GO" id="GO:0009408">
    <property type="term" value="P:response to heat"/>
    <property type="evidence" value="ECO:0007669"/>
    <property type="project" value="UniProtKB-ARBA"/>
</dbReference>
<gene>
    <name evidence="5" type="ORF">LR48_Vigan10g186100</name>
</gene>
<feature type="compositionally biased region" description="Acidic residues" evidence="3">
    <location>
        <begin position="216"/>
        <end position="232"/>
    </location>
</feature>
<dbReference type="PROSITE" id="PS51203">
    <property type="entry name" value="CS"/>
    <property type="match status" value="1"/>
</dbReference>
<reference evidence="6" key="1">
    <citation type="journal article" date="2015" name="Proc. Natl. Acad. Sci. U.S.A.">
        <title>Genome sequencing of adzuki bean (Vigna angularis) provides insight into high starch and low fat accumulation and domestication.</title>
        <authorList>
            <person name="Yang K."/>
            <person name="Tian Z."/>
            <person name="Chen C."/>
            <person name="Luo L."/>
            <person name="Zhao B."/>
            <person name="Wang Z."/>
            <person name="Yu L."/>
            <person name="Li Y."/>
            <person name="Sun Y."/>
            <person name="Li W."/>
            <person name="Chen Y."/>
            <person name="Li Y."/>
            <person name="Zhang Y."/>
            <person name="Ai D."/>
            <person name="Zhao J."/>
            <person name="Shang C."/>
            <person name="Ma Y."/>
            <person name="Wu B."/>
            <person name="Wang M."/>
            <person name="Gao L."/>
            <person name="Sun D."/>
            <person name="Zhang P."/>
            <person name="Guo F."/>
            <person name="Wang W."/>
            <person name="Li Y."/>
            <person name="Wang J."/>
            <person name="Varshney R.K."/>
            <person name="Wang J."/>
            <person name="Ling H.Q."/>
            <person name="Wan P."/>
        </authorList>
    </citation>
    <scope>NUCLEOTIDE SEQUENCE</scope>
    <source>
        <strain evidence="6">cv. Jingnong 6</strain>
    </source>
</reference>
<dbReference type="InterPro" id="IPR045250">
    <property type="entry name" value="p23-like"/>
</dbReference>